<feature type="region of interest" description="Disordered" evidence="1">
    <location>
        <begin position="278"/>
        <end position="341"/>
    </location>
</feature>
<protein>
    <submittedName>
        <fullName evidence="2">Uncharacterized protein</fullName>
    </submittedName>
</protein>
<evidence type="ECO:0000256" key="1">
    <source>
        <dbReference type="SAM" id="MobiDB-lite"/>
    </source>
</evidence>
<feature type="region of interest" description="Disordered" evidence="1">
    <location>
        <begin position="364"/>
        <end position="384"/>
    </location>
</feature>
<gene>
    <name evidence="2" type="ORF">FOZ63_000800</name>
</gene>
<evidence type="ECO:0000313" key="3">
    <source>
        <dbReference type="Proteomes" id="UP000553632"/>
    </source>
</evidence>
<sequence>PKADPDPAESAIEDATPEGDDSGQPPLPLQLPAAALQTGWSADHDGACSSPSAYHRRDSSDLGSDNATSSGEDAGSNEDSGSTRPRKGMTGRRVRAETIAVGRAATGEVADDKGDDKEKSNNEAVENDEVGDYDELRLVPAVDMVNVMEANVRFLLRCAETDKPMLFAAEVLYSGLYERVWHELPGGVQDFEGLGDTLVDIASVESVYDIFTDWDDRRTGHRHVDMLWAGPPRALPLCNASNGPDTNTLPHPGNGSMSCHSGSVTSQFDGEIEMVGFDDDTTSMENGGGGASSSDEEKKSRPVTSSEEDNDSQKGTSNVKMKKTRTNLTIDTSPSEPEGVPPAEAGLLVVASAYGTVMAHARARRRTHRGLSGPFDEADRQRRRRRRRISRLPVKYSATIVARPQNCLVDSSASLAGNIP</sequence>
<feature type="compositionally biased region" description="Polar residues" evidence="1">
    <location>
        <begin position="326"/>
        <end position="335"/>
    </location>
</feature>
<feature type="region of interest" description="Disordered" evidence="1">
    <location>
        <begin position="240"/>
        <end position="261"/>
    </location>
</feature>
<comment type="caution">
    <text evidence="2">The sequence shown here is derived from an EMBL/GenBank/DDBJ whole genome shotgun (WGS) entry which is preliminary data.</text>
</comment>
<feature type="non-terminal residue" evidence="2">
    <location>
        <position position="1"/>
    </location>
</feature>
<keyword evidence="3" id="KW-1185">Reference proteome</keyword>
<accession>A0A7J6SSB6</accession>
<dbReference type="OMA" id="QRCDSSD"/>
<feature type="compositionally biased region" description="Basic and acidic residues" evidence="1">
    <location>
        <begin position="110"/>
        <end position="121"/>
    </location>
</feature>
<name>A0A7J6SSB6_PEROL</name>
<evidence type="ECO:0000313" key="2">
    <source>
        <dbReference type="EMBL" id="KAF4735030.1"/>
    </source>
</evidence>
<reference evidence="2 3" key="1">
    <citation type="submission" date="2020-04" db="EMBL/GenBank/DDBJ databases">
        <title>Perkinsus olseni comparative genomics.</title>
        <authorList>
            <person name="Bogema D.R."/>
        </authorList>
    </citation>
    <scope>NUCLEOTIDE SEQUENCE [LARGE SCALE GENOMIC DNA]</scope>
    <source>
        <strain evidence="2 3">ATCC PRA-207</strain>
    </source>
</reference>
<feature type="compositionally biased region" description="Acidic residues" evidence="1">
    <location>
        <begin position="11"/>
        <end position="21"/>
    </location>
</feature>
<proteinExistence type="predicted"/>
<feature type="compositionally biased region" description="Polar residues" evidence="1">
    <location>
        <begin position="61"/>
        <end position="83"/>
    </location>
</feature>
<dbReference type="AlphaFoldDB" id="A0A7J6SSB6"/>
<feature type="non-terminal residue" evidence="2">
    <location>
        <position position="420"/>
    </location>
</feature>
<dbReference type="Proteomes" id="UP000553632">
    <property type="component" value="Unassembled WGS sequence"/>
</dbReference>
<feature type="compositionally biased region" description="Basic residues" evidence="1">
    <location>
        <begin position="84"/>
        <end position="93"/>
    </location>
</feature>
<organism evidence="2 3">
    <name type="scientific">Perkinsus olseni</name>
    <name type="common">Perkinsus atlanticus</name>
    <dbReference type="NCBI Taxonomy" id="32597"/>
    <lineage>
        <taxon>Eukaryota</taxon>
        <taxon>Sar</taxon>
        <taxon>Alveolata</taxon>
        <taxon>Perkinsozoa</taxon>
        <taxon>Perkinsea</taxon>
        <taxon>Perkinsida</taxon>
        <taxon>Perkinsidae</taxon>
        <taxon>Perkinsus</taxon>
    </lineage>
</organism>
<feature type="region of interest" description="Disordered" evidence="1">
    <location>
        <begin position="1"/>
        <end position="124"/>
    </location>
</feature>
<dbReference type="EMBL" id="JABANO010016525">
    <property type="protein sequence ID" value="KAF4735030.1"/>
    <property type="molecule type" value="Genomic_DNA"/>
</dbReference>